<evidence type="ECO:0000313" key="1">
    <source>
        <dbReference type="EMBL" id="CAB4154238.1"/>
    </source>
</evidence>
<sequence>MLDNLEPAPKVETPKEYRPAFEFDGNEGWAQLPATSGVPSFDDFLVQQGFDPDEFEVTGTPRTSRWQRYDGEWLSSYRFTFRRKVANLDLPLLYSQAKKAYKPKKELRTDPEKALVILWSDLQVGKVDHRGGIEAMLARVEETKQKLTALLKREKPAKVIFVDLGDTVEGFDNAGGNQLQSNDLSPMQQVDIATTLAWDHLKLLAQYSDDIVYASVGSNHCQWRVRGKQQGTPTDDWGIHIGRTLARLAKETEMPIKFYEPQKHDESLALDIFDDQFHILGIWHGHQSPRPDQVPTWWRQQAFGKQPVGDATIGVSGHFHHLRVLELGSTSRGSSRFWIQASTMDNGSGWWRLRSGEDSVPGLVTFVLDKGIDFTGTVYKL</sequence>
<organism evidence="1">
    <name type="scientific">uncultured Caudovirales phage</name>
    <dbReference type="NCBI Taxonomy" id="2100421"/>
    <lineage>
        <taxon>Viruses</taxon>
        <taxon>Duplodnaviria</taxon>
        <taxon>Heunggongvirae</taxon>
        <taxon>Uroviricota</taxon>
        <taxon>Caudoviricetes</taxon>
        <taxon>Peduoviridae</taxon>
        <taxon>Maltschvirus</taxon>
        <taxon>Maltschvirus maltsch</taxon>
    </lineage>
</organism>
<gene>
    <name evidence="1" type="ORF">UFOVP631_17</name>
</gene>
<name>A0A6J5NB33_9CAUD</name>
<accession>A0A6J5NB33</accession>
<dbReference type="EMBL" id="LR796611">
    <property type="protein sequence ID" value="CAB4154238.1"/>
    <property type="molecule type" value="Genomic_DNA"/>
</dbReference>
<protein>
    <submittedName>
        <fullName evidence="1">Uncharacterized protein</fullName>
    </submittedName>
</protein>
<reference evidence="1" key="1">
    <citation type="submission" date="2020-04" db="EMBL/GenBank/DDBJ databases">
        <authorList>
            <person name="Chiriac C."/>
            <person name="Salcher M."/>
            <person name="Ghai R."/>
            <person name="Kavagutti S V."/>
        </authorList>
    </citation>
    <scope>NUCLEOTIDE SEQUENCE</scope>
</reference>
<proteinExistence type="predicted"/>